<dbReference type="PROSITE" id="PS00866">
    <property type="entry name" value="CPSASE_1"/>
    <property type="match status" value="1"/>
</dbReference>
<evidence type="ECO:0000313" key="15">
    <source>
        <dbReference type="EMBL" id="GCE12043.1"/>
    </source>
</evidence>
<dbReference type="PROSITE" id="PS50979">
    <property type="entry name" value="BC"/>
    <property type="match status" value="1"/>
</dbReference>
<feature type="domain" description="Lipoyl-binding" evidence="12">
    <location>
        <begin position="591"/>
        <end position="667"/>
    </location>
</feature>
<dbReference type="PROSITE" id="PS00867">
    <property type="entry name" value="CPSASE_2"/>
    <property type="match status" value="1"/>
</dbReference>
<evidence type="ECO:0000313" key="16">
    <source>
        <dbReference type="Proteomes" id="UP000287352"/>
    </source>
</evidence>
<dbReference type="InterPro" id="IPR011054">
    <property type="entry name" value="Rudment_hybrid_motif"/>
</dbReference>
<evidence type="ECO:0000259" key="13">
    <source>
        <dbReference type="PROSITE" id="PS50975"/>
    </source>
</evidence>
<keyword evidence="5 11" id="KW-0067">ATP-binding</keyword>
<dbReference type="Gene3D" id="2.40.50.100">
    <property type="match status" value="1"/>
</dbReference>
<dbReference type="NCBIfam" id="NF006367">
    <property type="entry name" value="PRK08591.1"/>
    <property type="match status" value="1"/>
</dbReference>
<dbReference type="InterPro" id="IPR005482">
    <property type="entry name" value="Biotin_COase_C"/>
</dbReference>
<accession>A0A401ZYY6</accession>
<protein>
    <recommendedName>
        <fullName evidence="10">Biotin-dependent 3-methylcrotonyl-coenzyme A carboxylase alpha1 subunit</fullName>
        <ecNumber evidence="2">6.3.4.14</ecNumber>
    </recommendedName>
</protein>
<dbReference type="Pfam" id="PF02786">
    <property type="entry name" value="CPSase_L_D2"/>
    <property type="match status" value="1"/>
</dbReference>
<dbReference type="SUPFAM" id="SSF51230">
    <property type="entry name" value="Single hybrid motif"/>
    <property type="match status" value="1"/>
</dbReference>
<dbReference type="CDD" id="cd06850">
    <property type="entry name" value="biotinyl_domain"/>
    <property type="match status" value="1"/>
</dbReference>
<dbReference type="FunFam" id="3.30.1490.20:FF:000003">
    <property type="entry name" value="acetyl-CoA carboxylase isoform X1"/>
    <property type="match status" value="1"/>
</dbReference>
<dbReference type="SMART" id="SM00878">
    <property type="entry name" value="Biotin_carb_C"/>
    <property type="match status" value="1"/>
</dbReference>
<comment type="subunit">
    <text evidence="9">The biotin-dependent acyl-CoA carboxylase complex is composed of AccA1, which contains the biotin carboxylase (BC) and biotin carboxyl carrier protein (BCCP) domains, and AccD1, which contains the carboxyl transferase (CT) domain. The AccA1/AccD1 complex forms a dodecamer.</text>
</comment>
<dbReference type="FunFam" id="3.30.470.20:FF:000028">
    <property type="entry name" value="Methylcrotonoyl-CoA carboxylase subunit alpha, mitochondrial"/>
    <property type="match status" value="1"/>
</dbReference>
<dbReference type="FunFam" id="2.40.50.100:FF:000003">
    <property type="entry name" value="Acetyl-CoA carboxylase biotin carboxyl carrier protein"/>
    <property type="match status" value="1"/>
</dbReference>
<feature type="domain" description="Biotin carboxylation" evidence="14">
    <location>
        <begin position="1"/>
        <end position="449"/>
    </location>
</feature>
<evidence type="ECO:0000256" key="4">
    <source>
        <dbReference type="ARBA" id="ARBA00022741"/>
    </source>
</evidence>
<dbReference type="InterPro" id="IPR050856">
    <property type="entry name" value="Biotin_carboxylase_complex"/>
</dbReference>
<dbReference type="EMBL" id="BIFR01000001">
    <property type="protein sequence ID" value="GCE12043.1"/>
    <property type="molecule type" value="Genomic_DNA"/>
</dbReference>
<dbReference type="AlphaFoldDB" id="A0A401ZYY6"/>
<evidence type="ECO:0000259" key="14">
    <source>
        <dbReference type="PROSITE" id="PS50979"/>
    </source>
</evidence>
<dbReference type="SUPFAM" id="SSF52440">
    <property type="entry name" value="PreATP-grasp domain"/>
    <property type="match status" value="1"/>
</dbReference>
<dbReference type="RefSeq" id="WP_126579706.1">
    <property type="nucleotide sequence ID" value="NZ_BIFR01000001.1"/>
</dbReference>
<dbReference type="PANTHER" id="PTHR18866">
    <property type="entry name" value="CARBOXYLASE:PYRUVATE/ACETYL-COA/PROPIONYL-COA CARBOXYLASE"/>
    <property type="match status" value="1"/>
</dbReference>
<dbReference type="OrthoDB" id="9807469at2"/>
<sequence>MFRKLLIANRGEIAVRIMATCREMGIRTVAIYSEADQHARHVYEADEAYLVGSAPARESYLCGDRIIQIALESQAEALHPGYGFLSENADFADACRTAGLIFVGPTAESMRLMGSKIAAKQLAHSAGVPTVPGYVSIDSADQQSATLLAAARQLGFPLLIKASAGGGGKGMRAVHKEEEFLDQLAGAQREALAAFGESTVFLERLLIQPRHIEIQILADAYGHSIHLGERECSIQRRHQKIIEESPSPVLSPELRTEMGQAALRIVQAAGYQNAGTLEFMLDTQQHFYFLEMNTRLQVEHPVTELVTGLDLVRQQLLIAAGEPLAITQEQVSQRGHAIEVRLYAEDPLQQYLPSTGTITRFIAPSGPGIRLDSGLSEQDEITQYYDPMIAKLIVSAEDRLSAINRLQQALKRTAIFGVTTNLPLLIAISKHPAFAAGLTSTDFLTHYEVIEQLQTPLVPDQVLAAAAIYDLTWHQAANSNRYHNPWQNTGPWRLAGNTQTRTYHYQGEPQKIVLTPRIQQSGSWLVQRPDQEAEEFQVAAINAHFLLLRQGNSNASFFIQQTATETQIAFEGHLFHLQRPQPPTVEQTAYSGLAVSTQTALTAPMAGTIIKVQVQVGDIVEARQVLMILGAMKMEHAITSSHAGTVQRINYREGDVVSGGALLLEVR</sequence>
<dbReference type="SUPFAM" id="SSF56059">
    <property type="entry name" value="Glutathione synthetase ATP-binding domain-like"/>
    <property type="match status" value="1"/>
</dbReference>
<dbReference type="InterPro" id="IPR011761">
    <property type="entry name" value="ATP-grasp"/>
</dbReference>
<comment type="function">
    <text evidence="8">Component of a biotin-dependent acyl-CoA carboxylase complex. This subunit catalyzes the ATP-dependent carboxylation of the biotin carried by the biotin carboxyl carrier (BCC) domain, resulting in the formation of carboxyl biotin. When associated with the beta1 subunit AccD1, is involved in branched amino-acid catabolism with methylcrotonyl coenzyme A as the substrate.</text>
</comment>
<proteinExistence type="predicted"/>
<evidence type="ECO:0000256" key="8">
    <source>
        <dbReference type="ARBA" id="ARBA00053351"/>
    </source>
</evidence>
<dbReference type="GO" id="GO:0004075">
    <property type="term" value="F:biotin carboxylase activity"/>
    <property type="evidence" value="ECO:0007669"/>
    <property type="project" value="UniProtKB-EC"/>
</dbReference>
<dbReference type="PANTHER" id="PTHR18866:SF33">
    <property type="entry name" value="METHYLCROTONOYL-COA CARBOXYLASE SUBUNIT ALPHA, MITOCHONDRIAL-RELATED"/>
    <property type="match status" value="1"/>
</dbReference>
<gene>
    <name evidence="15" type="ORF">KTT_19020</name>
</gene>
<evidence type="ECO:0000259" key="12">
    <source>
        <dbReference type="PROSITE" id="PS50968"/>
    </source>
</evidence>
<dbReference type="InterPro" id="IPR000089">
    <property type="entry name" value="Biotin_lipoyl"/>
</dbReference>
<organism evidence="15 16">
    <name type="scientific">Tengunoibacter tsumagoiensis</name>
    <dbReference type="NCBI Taxonomy" id="2014871"/>
    <lineage>
        <taxon>Bacteria</taxon>
        <taxon>Bacillati</taxon>
        <taxon>Chloroflexota</taxon>
        <taxon>Ktedonobacteria</taxon>
        <taxon>Ktedonobacterales</taxon>
        <taxon>Dictyobacteraceae</taxon>
        <taxon>Tengunoibacter</taxon>
    </lineage>
</organism>
<keyword evidence="6" id="KW-0809">Transit peptide</keyword>
<dbReference type="GO" id="GO:0005524">
    <property type="term" value="F:ATP binding"/>
    <property type="evidence" value="ECO:0007669"/>
    <property type="project" value="UniProtKB-UniRule"/>
</dbReference>
<keyword evidence="4 11" id="KW-0547">Nucleotide-binding</keyword>
<dbReference type="Gene3D" id="3.30.470.20">
    <property type="entry name" value="ATP-grasp fold, B domain"/>
    <property type="match status" value="1"/>
</dbReference>
<keyword evidence="16" id="KW-1185">Reference proteome</keyword>
<name>A0A401ZYY6_9CHLR</name>
<evidence type="ECO:0000256" key="9">
    <source>
        <dbReference type="ARBA" id="ARBA00065901"/>
    </source>
</evidence>
<evidence type="ECO:0000256" key="3">
    <source>
        <dbReference type="ARBA" id="ARBA00022598"/>
    </source>
</evidence>
<dbReference type="Pfam" id="PF00289">
    <property type="entry name" value="Biotin_carb_N"/>
    <property type="match status" value="1"/>
</dbReference>
<evidence type="ECO:0000256" key="6">
    <source>
        <dbReference type="ARBA" id="ARBA00022946"/>
    </source>
</evidence>
<evidence type="ECO:0000256" key="10">
    <source>
        <dbReference type="ARBA" id="ARBA00074050"/>
    </source>
</evidence>
<dbReference type="Pfam" id="PF00364">
    <property type="entry name" value="Biotin_lipoyl"/>
    <property type="match status" value="1"/>
</dbReference>
<dbReference type="PROSITE" id="PS50968">
    <property type="entry name" value="BIOTINYL_LIPOYL"/>
    <property type="match status" value="1"/>
</dbReference>
<dbReference type="Pfam" id="PF02785">
    <property type="entry name" value="Biotin_carb_C"/>
    <property type="match status" value="1"/>
</dbReference>
<keyword evidence="3" id="KW-0436">Ligase</keyword>
<dbReference type="EC" id="6.3.4.14" evidence="2"/>
<evidence type="ECO:0000256" key="1">
    <source>
        <dbReference type="ARBA" id="ARBA00001953"/>
    </source>
</evidence>
<evidence type="ECO:0000256" key="2">
    <source>
        <dbReference type="ARBA" id="ARBA00013263"/>
    </source>
</evidence>
<dbReference type="InterPro" id="IPR005479">
    <property type="entry name" value="CPAse_ATP-bd"/>
</dbReference>
<dbReference type="GO" id="GO:0046872">
    <property type="term" value="F:metal ion binding"/>
    <property type="evidence" value="ECO:0007669"/>
    <property type="project" value="InterPro"/>
</dbReference>
<dbReference type="FunFam" id="3.40.50.20:FF:000010">
    <property type="entry name" value="Propionyl-CoA carboxylase subunit alpha"/>
    <property type="match status" value="1"/>
</dbReference>
<dbReference type="SUPFAM" id="SSF51246">
    <property type="entry name" value="Rudiment single hybrid motif"/>
    <property type="match status" value="1"/>
</dbReference>
<dbReference type="InterPro" id="IPR016185">
    <property type="entry name" value="PreATP-grasp_dom_sf"/>
</dbReference>
<dbReference type="PROSITE" id="PS50975">
    <property type="entry name" value="ATP_GRASP"/>
    <property type="match status" value="1"/>
</dbReference>
<comment type="cofactor">
    <cofactor evidence="1">
        <name>biotin</name>
        <dbReference type="ChEBI" id="CHEBI:57586"/>
    </cofactor>
</comment>
<dbReference type="Proteomes" id="UP000287352">
    <property type="component" value="Unassembled WGS sequence"/>
</dbReference>
<evidence type="ECO:0000256" key="7">
    <source>
        <dbReference type="ARBA" id="ARBA00023267"/>
    </source>
</evidence>
<dbReference type="InterPro" id="IPR005481">
    <property type="entry name" value="BC-like_N"/>
</dbReference>
<reference evidence="16" key="1">
    <citation type="submission" date="2018-12" db="EMBL/GenBank/DDBJ databases">
        <title>Tengunoibacter tsumagoiensis gen. nov., sp. nov., Dictyobacter kobayashii sp. nov., D. alpinus sp. nov., and D. joshuensis sp. nov. and description of Dictyobacteraceae fam. nov. within the order Ktedonobacterales isolated from Tengu-no-mugimeshi.</title>
        <authorList>
            <person name="Wang C.M."/>
            <person name="Zheng Y."/>
            <person name="Sakai Y."/>
            <person name="Toyoda A."/>
            <person name="Minakuchi Y."/>
            <person name="Abe K."/>
            <person name="Yokota A."/>
            <person name="Yabe S."/>
        </authorList>
    </citation>
    <scope>NUCLEOTIDE SEQUENCE [LARGE SCALE GENOMIC DNA]</scope>
    <source>
        <strain evidence="16">Uno3</strain>
    </source>
</reference>
<dbReference type="InterPro" id="IPR011053">
    <property type="entry name" value="Single_hybrid_motif"/>
</dbReference>
<feature type="domain" description="ATP-grasp" evidence="13">
    <location>
        <begin position="120"/>
        <end position="320"/>
    </location>
</feature>
<keyword evidence="7" id="KW-0092">Biotin</keyword>
<dbReference type="InterPro" id="IPR011764">
    <property type="entry name" value="Biotin_carboxylation_dom"/>
</dbReference>
<comment type="caution">
    <text evidence="15">The sequence shown here is derived from an EMBL/GenBank/DDBJ whole genome shotgun (WGS) entry which is preliminary data.</text>
</comment>
<evidence type="ECO:0000256" key="11">
    <source>
        <dbReference type="PROSITE-ProRule" id="PRU00409"/>
    </source>
</evidence>
<evidence type="ECO:0000256" key="5">
    <source>
        <dbReference type="ARBA" id="ARBA00022840"/>
    </source>
</evidence>